<dbReference type="GO" id="GO:0005886">
    <property type="term" value="C:plasma membrane"/>
    <property type="evidence" value="ECO:0007669"/>
    <property type="project" value="UniProtKB-SubCell"/>
</dbReference>
<feature type="transmembrane region" description="Helical" evidence="6">
    <location>
        <begin position="289"/>
        <end position="310"/>
    </location>
</feature>
<keyword evidence="4" id="KW-0808">Transferase</keyword>
<dbReference type="SUPFAM" id="SSF53448">
    <property type="entry name" value="Nucleotide-diphospho-sugar transferases"/>
    <property type="match status" value="1"/>
</dbReference>
<dbReference type="AlphaFoldDB" id="A0A2V3HRC6"/>
<dbReference type="Gene3D" id="3.90.550.10">
    <property type="entry name" value="Spore Coat Polysaccharide Biosynthesis Protein SpsA, Chain A"/>
    <property type="match status" value="1"/>
</dbReference>
<dbReference type="PANTHER" id="PTHR43646:SF2">
    <property type="entry name" value="GLYCOSYLTRANSFERASE 2-LIKE DOMAIN-CONTAINING PROTEIN"/>
    <property type="match status" value="1"/>
</dbReference>
<dbReference type="InterPro" id="IPR001173">
    <property type="entry name" value="Glyco_trans_2-like"/>
</dbReference>
<evidence type="ECO:0000313" key="8">
    <source>
        <dbReference type="EMBL" id="PXF21694.1"/>
    </source>
</evidence>
<proteinExistence type="predicted"/>
<gene>
    <name evidence="8" type="ORF">CXX69_03565</name>
</gene>
<evidence type="ECO:0000256" key="2">
    <source>
        <dbReference type="ARBA" id="ARBA00022475"/>
    </source>
</evidence>
<feature type="transmembrane region" description="Helical" evidence="6">
    <location>
        <begin position="322"/>
        <end position="345"/>
    </location>
</feature>
<feature type="transmembrane region" description="Helical" evidence="6">
    <location>
        <begin position="245"/>
        <end position="265"/>
    </location>
</feature>
<organism evidence="8 9">
    <name type="scientific">Candidatus Thalassarchaeum betae</name>
    <dbReference type="NCBI Taxonomy" id="2599289"/>
    <lineage>
        <taxon>Archaea</taxon>
        <taxon>Methanobacteriati</taxon>
        <taxon>Thermoplasmatota</taxon>
        <taxon>Candidatus Poseidoniia</taxon>
        <taxon>Candidatus Poseidoniales</taxon>
        <taxon>Candidatus Thalassarchaeaceae</taxon>
        <taxon>Candidatus Thalassarchaeum</taxon>
    </lineage>
</organism>
<evidence type="ECO:0000256" key="5">
    <source>
        <dbReference type="ARBA" id="ARBA00023136"/>
    </source>
</evidence>
<sequence length="362" mass="40157">MSRSVCVIVPSVANAVELGITLDGLLSQTYYGPLEIVVVGPGSDSGREQAESRGVRFIDDDASRTRADACNVALEATESDLVMFTDDDVIVPKEWVANLARWFERPGVAGVGGPNFAPPEHSTLQQQIIDVSFCSTIFTVGTNYGRQGAGKLDEVEQLPGVNSAYRRSVLQEVGGFQPGCIGAEDVILDHLIRQAGHRLWTDRTAVMWHRRRDLSRVKRQIRNYGLVRTLASHEHRELRAWSHTLVALFPPIVIAAFGFFFWGLANGGLNWPEFWDISYETVPMGWPRAGVHTLVSLIVLYNLIAWYGAAKGSSPCRTPKTVFLSSIATFALHWNYGMGVLRGWWRIFIGNSGLQIDDRVRG</sequence>
<keyword evidence="6" id="KW-0812">Transmembrane</keyword>
<evidence type="ECO:0000256" key="1">
    <source>
        <dbReference type="ARBA" id="ARBA00004236"/>
    </source>
</evidence>
<name>A0A2V3HRC6_9ARCH</name>
<accession>A0A2V3HRC6</accession>
<keyword evidence="2" id="KW-1003">Cell membrane</keyword>
<dbReference type="PANTHER" id="PTHR43646">
    <property type="entry name" value="GLYCOSYLTRANSFERASE"/>
    <property type="match status" value="1"/>
</dbReference>
<evidence type="ECO:0000256" key="4">
    <source>
        <dbReference type="ARBA" id="ARBA00022679"/>
    </source>
</evidence>
<keyword evidence="5 6" id="KW-0472">Membrane</keyword>
<dbReference type="InterPro" id="IPR029044">
    <property type="entry name" value="Nucleotide-diphossugar_trans"/>
</dbReference>
<dbReference type="GO" id="GO:0016757">
    <property type="term" value="F:glycosyltransferase activity"/>
    <property type="evidence" value="ECO:0007669"/>
    <property type="project" value="UniProtKB-KW"/>
</dbReference>
<evidence type="ECO:0000256" key="3">
    <source>
        <dbReference type="ARBA" id="ARBA00022676"/>
    </source>
</evidence>
<evidence type="ECO:0000313" key="9">
    <source>
        <dbReference type="Proteomes" id="UP000248161"/>
    </source>
</evidence>
<feature type="domain" description="Glycosyltransferase 2-like" evidence="7">
    <location>
        <begin position="6"/>
        <end position="173"/>
    </location>
</feature>
<evidence type="ECO:0000259" key="7">
    <source>
        <dbReference type="Pfam" id="PF00535"/>
    </source>
</evidence>
<reference evidence="8 9" key="1">
    <citation type="journal article" date="2015" name="Nat. Commun.">
        <title>Genomic and transcriptomic evidence for scavenging of diverse organic compounds by widespread deep-sea archaea.</title>
        <authorList>
            <person name="Li M."/>
            <person name="Baker B.J."/>
            <person name="Anantharaman K."/>
            <person name="Jain S."/>
            <person name="Breier J.A."/>
            <person name="Dick G.J."/>
        </authorList>
    </citation>
    <scope>NUCLEOTIDE SEQUENCE [LARGE SCALE GENOMIC DNA]</scope>
    <source>
        <strain evidence="8">Cayman_51_deep</strain>
    </source>
</reference>
<keyword evidence="3" id="KW-0328">Glycosyltransferase</keyword>
<comment type="caution">
    <text evidence="8">The sequence shown here is derived from an EMBL/GenBank/DDBJ whole genome shotgun (WGS) entry which is preliminary data.</text>
</comment>
<dbReference type="Proteomes" id="UP000248161">
    <property type="component" value="Unassembled WGS sequence"/>
</dbReference>
<dbReference type="Pfam" id="PF00535">
    <property type="entry name" value="Glycos_transf_2"/>
    <property type="match status" value="1"/>
</dbReference>
<dbReference type="EMBL" id="PSPG01000006">
    <property type="protein sequence ID" value="PXF21694.1"/>
    <property type="molecule type" value="Genomic_DNA"/>
</dbReference>
<protein>
    <recommendedName>
        <fullName evidence="7">Glycosyltransferase 2-like domain-containing protein</fullName>
    </recommendedName>
</protein>
<comment type="subcellular location">
    <subcellularLocation>
        <location evidence="1">Cell membrane</location>
    </subcellularLocation>
</comment>
<evidence type="ECO:0000256" key="6">
    <source>
        <dbReference type="SAM" id="Phobius"/>
    </source>
</evidence>
<keyword evidence="6" id="KW-1133">Transmembrane helix</keyword>